<dbReference type="InParanoid" id="B9S8P8"/>
<dbReference type="GO" id="GO:0005634">
    <property type="term" value="C:nucleus"/>
    <property type="evidence" value="ECO:0007669"/>
    <property type="project" value="UniProtKB-SubCell"/>
</dbReference>
<keyword evidence="4" id="KW-0804">Transcription</keyword>
<keyword evidence="3" id="KW-0238">DNA-binding</keyword>
<evidence type="ECO:0000256" key="3">
    <source>
        <dbReference type="ARBA" id="ARBA00023125"/>
    </source>
</evidence>
<evidence type="ECO:0000256" key="1">
    <source>
        <dbReference type="ARBA" id="ARBA00004123"/>
    </source>
</evidence>
<organism evidence="8 9">
    <name type="scientific">Ricinus communis</name>
    <name type="common">Castor bean</name>
    <dbReference type="NCBI Taxonomy" id="3988"/>
    <lineage>
        <taxon>Eukaryota</taxon>
        <taxon>Viridiplantae</taxon>
        <taxon>Streptophyta</taxon>
        <taxon>Embryophyta</taxon>
        <taxon>Tracheophyta</taxon>
        <taxon>Spermatophyta</taxon>
        <taxon>Magnoliopsida</taxon>
        <taxon>eudicotyledons</taxon>
        <taxon>Gunneridae</taxon>
        <taxon>Pentapetalae</taxon>
        <taxon>rosids</taxon>
        <taxon>fabids</taxon>
        <taxon>Malpighiales</taxon>
        <taxon>Euphorbiaceae</taxon>
        <taxon>Acalyphoideae</taxon>
        <taxon>Acalypheae</taxon>
        <taxon>Ricinus</taxon>
    </lineage>
</organism>
<reference evidence="9" key="1">
    <citation type="journal article" date="2010" name="Nat. Biotechnol.">
        <title>Draft genome sequence of the oilseed species Ricinus communis.</title>
        <authorList>
            <person name="Chan A.P."/>
            <person name="Crabtree J."/>
            <person name="Zhao Q."/>
            <person name="Lorenzi H."/>
            <person name="Orvis J."/>
            <person name="Puiu D."/>
            <person name="Melake-Berhan A."/>
            <person name="Jones K.M."/>
            <person name="Redman J."/>
            <person name="Chen G."/>
            <person name="Cahoon E.B."/>
            <person name="Gedil M."/>
            <person name="Stanke M."/>
            <person name="Haas B.J."/>
            <person name="Wortman J.R."/>
            <person name="Fraser-Liggett C.M."/>
            <person name="Ravel J."/>
            <person name="Rabinowicz P.D."/>
        </authorList>
    </citation>
    <scope>NUCLEOTIDE SEQUENCE [LARGE SCALE GENOMIC DNA]</scope>
    <source>
        <strain evidence="9">cv. Hale</strain>
    </source>
</reference>
<feature type="domain" description="TF-B3" evidence="7">
    <location>
        <begin position="236"/>
        <end position="290"/>
    </location>
</feature>
<dbReference type="EMBL" id="EQ973892">
    <property type="protein sequence ID" value="EEF40051.1"/>
    <property type="molecule type" value="Genomic_DNA"/>
</dbReference>
<keyword evidence="2" id="KW-0805">Transcription regulation</keyword>
<evidence type="ECO:0000256" key="5">
    <source>
        <dbReference type="ARBA" id="ARBA00023242"/>
    </source>
</evidence>
<dbReference type="InterPro" id="IPR003340">
    <property type="entry name" value="B3_DNA-bd"/>
</dbReference>
<dbReference type="CDD" id="cd10017">
    <property type="entry name" value="B3_DNA"/>
    <property type="match status" value="1"/>
</dbReference>
<protein>
    <recommendedName>
        <fullName evidence="7">TF-B3 domain-containing protein</fullName>
    </recommendedName>
</protein>
<evidence type="ECO:0000259" key="7">
    <source>
        <dbReference type="PROSITE" id="PS50863"/>
    </source>
</evidence>
<dbReference type="Gene3D" id="2.40.330.10">
    <property type="entry name" value="DNA-binding pseudobarrel domain"/>
    <property type="match status" value="1"/>
</dbReference>
<gene>
    <name evidence="8" type="ORF">RCOM_0603560</name>
</gene>
<dbReference type="STRING" id="3988.B9S8P8"/>
<dbReference type="GO" id="GO:0003677">
    <property type="term" value="F:DNA binding"/>
    <property type="evidence" value="ECO:0007669"/>
    <property type="project" value="UniProtKB-KW"/>
</dbReference>
<evidence type="ECO:0000313" key="9">
    <source>
        <dbReference type="Proteomes" id="UP000008311"/>
    </source>
</evidence>
<proteinExistence type="predicted"/>
<dbReference type="PANTHER" id="PTHR31391">
    <property type="entry name" value="B3 DOMAIN-CONTAINING PROTEIN OS11G0197600-RELATED"/>
    <property type="match status" value="1"/>
</dbReference>
<evidence type="ECO:0000256" key="4">
    <source>
        <dbReference type="ARBA" id="ARBA00023163"/>
    </source>
</evidence>
<comment type="subcellular location">
    <subcellularLocation>
        <location evidence="1">Nucleus</location>
    </subcellularLocation>
</comment>
<sequence>MIETSDANSAYSTQRGKSPLPCSQPRKKMRSDETGNTVATSNSETLSSKRKVNLNSYSPEFKVRRVAAPSANSSFSDRSLPLINPIYLANGYLNLNQVIGRINVAMPRSNLSKCKDKQLSHERKAAGGQPSEGPPCLRIVSAAESANNFVSKHPFFRVVMRSTYLNDYVIVFRYIDSSKAKLEQKQGSSGTAHLQSSMMGSTSYAYCNSGHHYASTNKLCKKHMQHQNKNITLQFEGRTWSATFCSLTNRIRGGWKSFVRNNSLREGDVCVFELIDSRKALVKVSIFRSEN</sequence>
<feature type="compositionally biased region" description="Polar residues" evidence="6">
    <location>
        <begin position="1"/>
        <end position="16"/>
    </location>
</feature>
<evidence type="ECO:0000313" key="8">
    <source>
        <dbReference type="EMBL" id="EEF40051.1"/>
    </source>
</evidence>
<dbReference type="PROSITE" id="PS50863">
    <property type="entry name" value="B3"/>
    <property type="match status" value="1"/>
</dbReference>
<dbReference type="Proteomes" id="UP000008311">
    <property type="component" value="Unassembled WGS sequence"/>
</dbReference>
<accession>B9S8P8</accession>
<feature type="region of interest" description="Disordered" evidence="6">
    <location>
        <begin position="1"/>
        <end position="51"/>
    </location>
</feature>
<dbReference type="Pfam" id="PF02362">
    <property type="entry name" value="B3"/>
    <property type="match status" value="1"/>
</dbReference>
<dbReference type="SUPFAM" id="SSF101936">
    <property type="entry name" value="DNA-binding pseudobarrel domain"/>
    <property type="match status" value="1"/>
</dbReference>
<dbReference type="PANTHER" id="PTHR31391:SF143">
    <property type="entry name" value="B3 DNA-BINDING DOMAIN PROTEIN"/>
    <property type="match status" value="1"/>
</dbReference>
<evidence type="ECO:0000256" key="2">
    <source>
        <dbReference type="ARBA" id="ARBA00023015"/>
    </source>
</evidence>
<dbReference type="InterPro" id="IPR044837">
    <property type="entry name" value="REM16-like"/>
</dbReference>
<dbReference type="SMART" id="SM01019">
    <property type="entry name" value="B3"/>
    <property type="match status" value="1"/>
</dbReference>
<dbReference type="AlphaFoldDB" id="B9S8P8"/>
<keyword evidence="9" id="KW-1185">Reference proteome</keyword>
<keyword evidence="5" id="KW-0539">Nucleus</keyword>
<dbReference type="InterPro" id="IPR015300">
    <property type="entry name" value="DNA-bd_pseudobarrel_sf"/>
</dbReference>
<name>B9S8P8_RICCO</name>
<evidence type="ECO:0000256" key="6">
    <source>
        <dbReference type="SAM" id="MobiDB-lite"/>
    </source>
</evidence>
<feature type="compositionally biased region" description="Polar residues" evidence="6">
    <location>
        <begin position="34"/>
        <end position="46"/>
    </location>
</feature>